<accession>A0A8K1FJV7</accession>
<organism evidence="1 2">
    <name type="scientific">Pythium oligandrum</name>
    <name type="common">Mycoparasitic fungus</name>
    <dbReference type="NCBI Taxonomy" id="41045"/>
    <lineage>
        <taxon>Eukaryota</taxon>
        <taxon>Sar</taxon>
        <taxon>Stramenopiles</taxon>
        <taxon>Oomycota</taxon>
        <taxon>Peronosporomycetes</taxon>
        <taxon>Pythiales</taxon>
        <taxon>Pythiaceae</taxon>
        <taxon>Pythium</taxon>
    </lineage>
</organism>
<dbReference type="AlphaFoldDB" id="A0A8K1FJV7"/>
<evidence type="ECO:0000313" key="2">
    <source>
        <dbReference type="Proteomes" id="UP000794436"/>
    </source>
</evidence>
<gene>
    <name evidence="1" type="ORF">Poli38472_004230</name>
</gene>
<protein>
    <submittedName>
        <fullName evidence="1">Uncharacterized protein</fullName>
    </submittedName>
</protein>
<dbReference type="Proteomes" id="UP000794436">
    <property type="component" value="Unassembled WGS sequence"/>
</dbReference>
<evidence type="ECO:0000313" key="1">
    <source>
        <dbReference type="EMBL" id="TMW66465.1"/>
    </source>
</evidence>
<name>A0A8K1FJV7_PYTOL</name>
<dbReference type="EMBL" id="SPLM01000036">
    <property type="protein sequence ID" value="TMW66465.1"/>
    <property type="molecule type" value="Genomic_DNA"/>
</dbReference>
<proteinExistence type="predicted"/>
<dbReference type="OrthoDB" id="64243at2759"/>
<comment type="caution">
    <text evidence="1">The sequence shown here is derived from an EMBL/GenBank/DDBJ whole genome shotgun (WGS) entry which is preliminary data.</text>
</comment>
<sequence>MRAHWHDIVTQTSYNLTIPQDLELIAPVVDCSFTAIKLGDITNARIYYLVRKKGEPTDVFIIMLSLSTQNFKIPGQFQEGTAASICLTVIKDMRLKNMQRYYALSLGYPFEGPLYNVYMPRGVRDDGFSIMEHVPVDLNARYRRHVYTANRSGFYIKSEQSQSNVKNMRR</sequence>
<reference evidence="1" key="1">
    <citation type="submission" date="2019-03" db="EMBL/GenBank/DDBJ databases">
        <title>Long read genome sequence of the mycoparasitic Pythium oligandrum ATCC 38472 isolated from sugarbeet rhizosphere.</title>
        <authorList>
            <person name="Gaulin E."/>
        </authorList>
    </citation>
    <scope>NUCLEOTIDE SEQUENCE</scope>
    <source>
        <strain evidence="1">ATCC 38472_TT</strain>
    </source>
</reference>
<keyword evidence="2" id="KW-1185">Reference proteome</keyword>